<keyword evidence="1" id="KW-0472">Membrane</keyword>
<protein>
    <submittedName>
        <fullName evidence="2">Uncharacterized protein</fullName>
    </submittedName>
</protein>
<organism evidence="2 3">
    <name type="scientific">Buttiauxella agrestis</name>
    <dbReference type="NCBI Taxonomy" id="82977"/>
    <lineage>
        <taxon>Bacteria</taxon>
        <taxon>Pseudomonadati</taxon>
        <taxon>Pseudomonadota</taxon>
        <taxon>Gammaproteobacteria</taxon>
        <taxon>Enterobacterales</taxon>
        <taxon>Enterobacteriaceae</taxon>
        <taxon>Buttiauxella</taxon>
    </lineage>
</organism>
<keyword evidence="1" id="KW-1133">Transmembrane helix</keyword>
<proteinExistence type="predicted"/>
<evidence type="ECO:0000313" key="2">
    <source>
        <dbReference type="EMBL" id="SUY92808.1"/>
    </source>
</evidence>
<keyword evidence="1" id="KW-0812">Transmembrane</keyword>
<dbReference type="AlphaFoldDB" id="A0A381KNE3"/>
<dbReference type="RefSeq" id="WP_115632047.1">
    <property type="nucleotide sequence ID" value="NZ_UIGI01000002.1"/>
</dbReference>
<name>A0A381KNE3_9ENTR</name>
<feature type="transmembrane region" description="Helical" evidence="1">
    <location>
        <begin position="38"/>
        <end position="56"/>
    </location>
</feature>
<dbReference type="Proteomes" id="UP000255528">
    <property type="component" value="Unassembled WGS sequence"/>
</dbReference>
<evidence type="ECO:0000313" key="3">
    <source>
        <dbReference type="Proteomes" id="UP000255528"/>
    </source>
</evidence>
<accession>A0A381KNE3</accession>
<gene>
    <name evidence="2" type="ORF">NCTC12119_04837</name>
</gene>
<evidence type="ECO:0000256" key="1">
    <source>
        <dbReference type="SAM" id="Phobius"/>
    </source>
</evidence>
<reference evidence="2 3" key="1">
    <citation type="submission" date="2018-06" db="EMBL/GenBank/DDBJ databases">
        <authorList>
            <consortium name="Pathogen Informatics"/>
            <person name="Doyle S."/>
        </authorList>
    </citation>
    <scope>NUCLEOTIDE SEQUENCE [LARGE SCALE GENOMIC DNA]</scope>
    <source>
        <strain evidence="2 3">NCTC12119</strain>
    </source>
</reference>
<sequence length="168" mass="18905">MTDKDDKKEITLPEVEAPVGGGRKAVKKVTLEFELEKVLKIAAGALLLTIVGIYGYKYISTFKMPTFGTDTPRIAVMNVSEIRDDFLRQNNLKNSDEREIAKLEPEFRIYTRKLMALYRLNGFLVIDSALTFSIPSSVKIVTYIDGDALMDELKSLGSNENFNEVTTQ</sequence>
<dbReference type="EMBL" id="UIGI01000002">
    <property type="protein sequence ID" value="SUY92808.1"/>
    <property type="molecule type" value="Genomic_DNA"/>
</dbReference>